<accession>A0ACA9L4F2</accession>
<gene>
    <name evidence="1" type="ORF">RPERSI_LOCUS2136</name>
</gene>
<evidence type="ECO:0000313" key="2">
    <source>
        <dbReference type="Proteomes" id="UP000789920"/>
    </source>
</evidence>
<keyword evidence="2" id="KW-1185">Reference proteome</keyword>
<comment type="caution">
    <text evidence="1">The sequence shown here is derived from an EMBL/GenBank/DDBJ whole genome shotgun (WGS) entry which is preliminary data.</text>
</comment>
<dbReference type="EMBL" id="CAJVQC010002249">
    <property type="protein sequence ID" value="CAG8508213.1"/>
    <property type="molecule type" value="Genomic_DNA"/>
</dbReference>
<sequence>MDSNNSDAKTDASVENSQRDKNSSSTSDQCVPKSEPSASTILPTSSPASPTITPLVTSPQNDQSLISAPVLTSSPPSTTLQSTPSSNSTANNLTTTTVATHKTQAAFVNKLYTMVEDQSIQHLISWAPSGDVFSVSNPTEFSKTVLPQYFKHNNWQSFVRQLNMNDMFHANPTSESQAWEFKHPEFRRGQLAALQNIKRKSSKHHSIPINSGKGGLPGADPGLPLDITADAMRDERIECLTNQMSDITERMRQMNENFSLLYAETVSCRMQQSKHEKVITDIANFLSSTFREENSNDPRSLKRKFDLDCIQAEIAKFGQNDVPPSSYPMMPYHPSNYPREGMHPSRSMSTPQPMVGVESSSPYHPSQVSDVDYRSSFSDPHRSSKIPPHSPLSMLPEIPFSPHLRSNPNYIRHRSLEPVPNSSLSRTLSKPPTNSHNPQSSSQYVHHTPHRSSTLPTLTQSVNSSNRRASHPNTSLSFGSDSNLLNPPENNRYEKDDDTSKSQRIPLSSSPSSTSYTNSENPVVANSTRQRSPPLPDPPDNDVEYNNKRSKRN</sequence>
<evidence type="ECO:0000313" key="1">
    <source>
        <dbReference type="EMBL" id="CAG8508213.1"/>
    </source>
</evidence>
<protein>
    <submittedName>
        <fullName evidence="1">23084_t:CDS:1</fullName>
    </submittedName>
</protein>
<name>A0ACA9L4F2_9GLOM</name>
<proteinExistence type="predicted"/>
<organism evidence="1 2">
    <name type="scientific">Racocetra persica</name>
    <dbReference type="NCBI Taxonomy" id="160502"/>
    <lineage>
        <taxon>Eukaryota</taxon>
        <taxon>Fungi</taxon>
        <taxon>Fungi incertae sedis</taxon>
        <taxon>Mucoromycota</taxon>
        <taxon>Glomeromycotina</taxon>
        <taxon>Glomeromycetes</taxon>
        <taxon>Diversisporales</taxon>
        <taxon>Gigasporaceae</taxon>
        <taxon>Racocetra</taxon>
    </lineage>
</organism>
<dbReference type="Proteomes" id="UP000789920">
    <property type="component" value="Unassembled WGS sequence"/>
</dbReference>
<reference evidence="1" key="1">
    <citation type="submission" date="2021-06" db="EMBL/GenBank/DDBJ databases">
        <authorList>
            <person name="Kallberg Y."/>
            <person name="Tangrot J."/>
            <person name="Rosling A."/>
        </authorList>
    </citation>
    <scope>NUCLEOTIDE SEQUENCE</scope>
    <source>
        <strain evidence="1">MA461A</strain>
    </source>
</reference>